<dbReference type="AlphaFoldDB" id="A0A084Y2K6"/>
<gene>
    <name evidence="1" type="ORF">CAPSK01_001139</name>
</gene>
<sequence length="84" mass="8905">MLSPAYDLTPTASISIERRDLAMVCGDAGRLASATNLLSQHARFLLDRPEAIAIIDAMEAKVRASGYPTVRAAGVSLMNMPDAS</sequence>
<reference evidence="1 2" key="1">
    <citation type="submission" date="2014-07" db="EMBL/GenBank/DDBJ databases">
        <title>Expanding our view of genomic diversity in Candidatus Accumulibacter clades.</title>
        <authorList>
            <person name="Skennerton C.T."/>
            <person name="Barr J.J."/>
            <person name="Slater F.R."/>
            <person name="Bond P.L."/>
            <person name="Tyson G.W."/>
        </authorList>
    </citation>
    <scope>NUCLEOTIDE SEQUENCE [LARGE SCALE GENOMIC DNA]</scope>
    <source>
        <strain evidence="2">SK-01</strain>
    </source>
</reference>
<evidence type="ECO:0000313" key="2">
    <source>
        <dbReference type="Proteomes" id="UP000019812"/>
    </source>
</evidence>
<organism evidence="1 2">
    <name type="scientific">Candidatus Accumulibacter vicinus</name>
    <dbReference type="NCBI Taxonomy" id="2954382"/>
    <lineage>
        <taxon>Bacteria</taxon>
        <taxon>Pseudomonadati</taxon>
        <taxon>Pseudomonadota</taxon>
        <taxon>Betaproteobacteria</taxon>
        <taxon>Candidatus Accumulibacter</taxon>
    </lineage>
</organism>
<dbReference type="Proteomes" id="UP000019812">
    <property type="component" value="Unassembled WGS sequence"/>
</dbReference>
<comment type="caution">
    <text evidence="1">The sequence shown here is derived from an EMBL/GenBank/DDBJ whole genome shotgun (WGS) entry which is preliminary data.</text>
</comment>
<dbReference type="EMBL" id="JDSS02000018">
    <property type="protein sequence ID" value="KFB68950.1"/>
    <property type="molecule type" value="Genomic_DNA"/>
</dbReference>
<evidence type="ECO:0000313" key="1">
    <source>
        <dbReference type="EMBL" id="KFB68950.1"/>
    </source>
</evidence>
<name>A0A084Y2K6_9PROT</name>
<proteinExistence type="predicted"/>
<accession>A0A084Y2K6</accession>
<protein>
    <submittedName>
        <fullName evidence="1">Putative capsule biosynthesis protein</fullName>
    </submittedName>
</protein>
<dbReference type="STRING" id="1457154.CAPSK01_001139"/>